<comment type="caution">
    <text evidence="2">The sequence shown here is derived from an EMBL/GenBank/DDBJ whole genome shotgun (WGS) entry which is preliminary data.</text>
</comment>
<organism evidence="2 3">
    <name type="scientific">Eleginops maclovinus</name>
    <name type="common">Patagonian blennie</name>
    <name type="synonym">Eleginus maclovinus</name>
    <dbReference type="NCBI Taxonomy" id="56733"/>
    <lineage>
        <taxon>Eukaryota</taxon>
        <taxon>Metazoa</taxon>
        <taxon>Chordata</taxon>
        <taxon>Craniata</taxon>
        <taxon>Vertebrata</taxon>
        <taxon>Euteleostomi</taxon>
        <taxon>Actinopterygii</taxon>
        <taxon>Neopterygii</taxon>
        <taxon>Teleostei</taxon>
        <taxon>Neoteleostei</taxon>
        <taxon>Acanthomorphata</taxon>
        <taxon>Eupercaria</taxon>
        <taxon>Perciformes</taxon>
        <taxon>Notothenioidei</taxon>
        <taxon>Eleginopidae</taxon>
        <taxon>Eleginops</taxon>
    </lineage>
</organism>
<evidence type="ECO:0000313" key="3">
    <source>
        <dbReference type="Proteomes" id="UP001346869"/>
    </source>
</evidence>
<dbReference type="Proteomes" id="UP001346869">
    <property type="component" value="Unassembled WGS sequence"/>
</dbReference>
<dbReference type="EMBL" id="JAUZQC010000014">
    <property type="protein sequence ID" value="KAK5859374.1"/>
    <property type="molecule type" value="Genomic_DNA"/>
</dbReference>
<reference evidence="2 3" key="1">
    <citation type="journal article" date="2023" name="Genes (Basel)">
        <title>Chromosome-Level Genome Assembly and Circadian Gene Repertoire of the Patagonia Blennie Eleginops maclovinus-The Closest Ancestral Proxy of Antarctic Cryonotothenioids.</title>
        <authorList>
            <person name="Cheng C.C."/>
            <person name="Rivera-Colon A.G."/>
            <person name="Minhas B.F."/>
            <person name="Wilson L."/>
            <person name="Rayamajhi N."/>
            <person name="Vargas-Chacoff L."/>
            <person name="Catchen J.M."/>
        </authorList>
    </citation>
    <scope>NUCLEOTIDE SEQUENCE [LARGE SCALE GENOMIC DNA]</scope>
    <source>
        <strain evidence="2">JMC-PN-2008</strain>
    </source>
</reference>
<dbReference type="AlphaFoldDB" id="A0AAN7XEZ3"/>
<evidence type="ECO:0000313" key="2">
    <source>
        <dbReference type="EMBL" id="KAK5859374.1"/>
    </source>
</evidence>
<evidence type="ECO:0000256" key="1">
    <source>
        <dbReference type="SAM" id="MobiDB-lite"/>
    </source>
</evidence>
<sequence>MGQLQRNGVYASSKTFMFCALVKGRVLTEHIVAESSISRQACGRDQQAERGGTLNRPPVPPPPPNPHTQPPYSQSCGAAEGNLFHRLFSWFRTLQLGQALKEERFWD</sequence>
<reference evidence="2 3" key="2">
    <citation type="journal article" date="2023" name="Mol. Biol. Evol.">
        <title>Genomics of Secondarily Temperate Adaptation in the Only Non-Antarctic Icefish.</title>
        <authorList>
            <person name="Rivera-Colon A.G."/>
            <person name="Rayamajhi N."/>
            <person name="Minhas B.F."/>
            <person name="Madrigal G."/>
            <person name="Bilyk K.T."/>
            <person name="Yoon V."/>
            <person name="Hune M."/>
            <person name="Gregory S."/>
            <person name="Cheng C.H.C."/>
            <person name="Catchen J.M."/>
        </authorList>
    </citation>
    <scope>NUCLEOTIDE SEQUENCE [LARGE SCALE GENOMIC DNA]</scope>
    <source>
        <strain evidence="2">JMC-PN-2008</strain>
    </source>
</reference>
<proteinExistence type="predicted"/>
<feature type="compositionally biased region" description="Pro residues" evidence="1">
    <location>
        <begin position="57"/>
        <end position="69"/>
    </location>
</feature>
<keyword evidence="3" id="KW-1185">Reference proteome</keyword>
<name>A0AAN7XEZ3_ELEMC</name>
<accession>A0AAN7XEZ3</accession>
<protein>
    <submittedName>
        <fullName evidence="2">Uncharacterized protein</fullName>
    </submittedName>
</protein>
<feature type="region of interest" description="Disordered" evidence="1">
    <location>
        <begin position="38"/>
        <end position="77"/>
    </location>
</feature>
<gene>
    <name evidence="2" type="ORF">PBY51_020934</name>
</gene>